<sequence length="210" mass="23739">MCTSKRAVVRGSTFPDAGVTVVRALGAAACSMHSSDSYWFSASESPTNITFFPLHILSNATPSNLHPNFRREFSQTRGDIQLTQVSRRRHHYRPGRGARRAGLPPVLEVLLVGAAVPAAVELGADEGAGRRVVERVRLVHHPAPRREHVARRLRRRPGRRPVLVLPRYGNRRRRRRGGARHQEHDQHRREHRRPAPHPPTSTTQSTTMER</sequence>
<name>A0A0P0UZT9_ORYSJ</name>
<gene>
    <name evidence="2" type="ordered locus">Os01g0217050</name>
    <name evidence="2" type="ORF">OSNPB_010217050</name>
</gene>
<evidence type="ECO:0000313" key="2">
    <source>
        <dbReference type="EMBL" id="BAS71037.1"/>
    </source>
</evidence>
<dbReference type="Gramene" id="Os01t0217050-00">
    <property type="protein sequence ID" value="Os01t0217050-00"/>
    <property type="gene ID" value="Os01g0217050"/>
</dbReference>
<feature type="compositionally biased region" description="Basic residues" evidence="1">
    <location>
        <begin position="149"/>
        <end position="159"/>
    </location>
</feature>
<accession>A0A0P0UZT9</accession>
<reference evidence="2 3" key="3">
    <citation type="journal article" date="2013" name="Rice">
        <title>Improvement of the Oryza sativa Nipponbare reference genome using next generation sequence and optical map data.</title>
        <authorList>
            <person name="Kawahara Y."/>
            <person name="de la Bastide M."/>
            <person name="Hamilton J.P."/>
            <person name="Kanamori H."/>
            <person name="McCombie W.R."/>
            <person name="Ouyang S."/>
            <person name="Schwartz D.C."/>
            <person name="Tanaka T."/>
            <person name="Wu J."/>
            <person name="Zhou S."/>
            <person name="Childs K.L."/>
            <person name="Davidson R.M."/>
            <person name="Lin H."/>
            <person name="Quesada-Ocampo L."/>
            <person name="Vaillancourt B."/>
            <person name="Sakai H."/>
            <person name="Lee S.S."/>
            <person name="Kim J."/>
            <person name="Numa H."/>
            <person name="Itoh T."/>
            <person name="Buell C.R."/>
            <person name="Matsumoto T."/>
        </authorList>
    </citation>
    <scope>NUCLEOTIDE SEQUENCE [LARGE SCALE GENOMIC DNA]</scope>
    <source>
        <strain evidence="3">cv. Nipponbare</strain>
    </source>
</reference>
<dbReference type="EMBL" id="AP014957">
    <property type="protein sequence ID" value="BAS71037.1"/>
    <property type="molecule type" value="Genomic_DNA"/>
</dbReference>
<evidence type="ECO:0000313" key="3">
    <source>
        <dbReference type="Proteomes" id="UP000059680"/>
    </source>
</evidence>
<reference evidence="3" key="1">
    <citation type="journal article" date="2005" name="Nature">
        <title>The map-based sequence of the rice genome.</title>
        <authorList>
            <consortium name="International rice genome sequencing project (IRGSP)"/>
            <person name="Matsumoto T."/>
            <person name="Wu J."/>
            <person name="Kanamori H."/>
            <person name="Katayose Y."/>
            <person name="Fujisawa M."/>
            <person name="Namiki N."/>
            <person name="Mizuno H."/>
            <person name="Yamamoto K."/>
            <person name="Antonio B.A."/>
            <person name="Baba T."/>
            <person name="Sakata K."/>
            <person name="Nagamura Y."/>
            <person name="Aoki H."/>
            <person name="Arikawa K."/>
            <person name="Arita K."/>
            <person name="Bito T."/>
            <person name="Chiden Y."/>
            <person name="Fujitsuka N."/>
            <person name="Fukunaka R."/>
            <person name="Hamada M."/>
            <person name="Harada C."/>
            <person name="Hayashi A."/>
            <person name="Hijishita S."/>
            <person name="Honda M."/>
            <person name="Hosokawa S."/>
            <person name="Ichikawa Y."/>
            <person name="Idonuma A."/>
            <person name="Iijima M."/>
            <person name="Ikeda M."/>
            <person name="Ikeno M."/>
            <person name="Ito K."/>
            <person name="Ito S."/>
            <person name="Ito T."/>
            <person name="Ito Y."/>
            <person name="Ito Y."/>
            <person name="Iwabuchi A."/>
            <person name="Kamiya K."/>
            <person name="Karasawa W."/>
            <person name="Kurita K."/>
            <person name="Katagiri S."/>
            <person name="Kikuta A."/>
            <person name="Kobayashi H."/>
            <person name="Kobayashi N."/>
            <person name="Machita K."/>
            <person name="Maehara T."/>
            <person name="Masukawa M."/>
            <person name="Mizubayashi T."/>
            <person name="Mukai Y."/>
            <person name="Nagasaki H."/>
            <person name="Nagata Y."/>
            <person name="Naito S."/>
            <person name="Nakashima M."/>
            <person name="Nakama Y."/>
            <person name="Nakamichi Y."/>
            <person name="Nakamura M."/>
            <person name="Meguro A."/>
            <person name="Negishi M."/>
            <person name="Ohta I."/>
            <person name="Ohta T."/>
            <person name="Okamoto M."/>
            <person name="Ono N."/>
            <person name="Saji S."/>
            <person name="Sakaguchi M."/>
            <person name="Sakai K."/>
            <person name="Shibata M."/>
            <person name="Shimokawa T."/>
            <person name="Song J."/>
            <person name="Takazaki Y."/>
            <person name="Terasawa K."/>
            <person name="Tsugane M."/>
            <person name="Tsuji K."/>
            <person name="Ueda S."/>
            <person name="Waki K."/>
            <person name="Yamagata H."/>
            <person name="Yamamoto M."/>
            <person name="Yamamoto S."/>
            <person name="Yamane H."/>
            <person name="Yoshiki S."/>
            <person name="Yoshihara R."/>
            <person name="Yukawa K."/>
            <person name="Zhong H."/>
            <person name="Yano M."/>
            <person name="Yuan Q."/>
            <person name="Ouyang S."/>
            <person name="Liu J."/>
            <person name="Jones K.M."/>
            <person name="Gansberger K."/>
            <person name="Moffat K."/>
            <person name="Hill J."/>
            <person name="Bera J."/>
            <person name="Fadrosh D."/>
            <person name="Jin S."/>
            <person name="Johri S."/>
            <person name="Kim M."/>
            <person name="Overton L."/>
            <person name="Reardon M."/>
            <person name="Tsitrin T."/>
            <person name="Vuong H."/>
            <person name="Weaver B."/>
            <person name="Ciecko A."/>
            <person name="Tallon L."/>
            <person name="Jackson J."/>
            <person name="Pai G."/>
            <person name="Aken S.V."/>
            <person name="Utterback T."/>
            <person name="Reidmuller S."/>
            <person name="Feldblyum T."/>
            <person name="Hsiao J."/>
            <person name="Zismann V."/>
            <person name="Iobst S."/>
            <person name="de Vazeille A.R."/>
            <person name="Buell C.R."/>
            <person name="Ying K."/>
            <person name="Li Y."/>
            <person name="Lu T."/>
            <person name="Huang Y."/>
            <person name="Zhao Q."/>
            <person name="Feng Q."/>
            <person name="Zhang L."/>
            <person name="Zhu J."/>
            <person name="Weng Q."/>
            <person name="Mu J."/>
            <person name="Lu Y."/>
            <person name="Fan D."/>
            <person name="Liu Y."/>
            <person name="Guan J."/>
            <person name="Zhang Y."/>
            <person name="Yu S."/>
            <person name="Liu X."/>
            <person name="Zhang Y."/>
            <person name="Hong G."/>
            <person name="Han B."/>
            <person name="Choisne N."/>
            <person name="Demange N."/>
            <person name="Orjeda G."/>
            <person name="Samain S."/>
            <person name="Cattolico L."/>
            <person name="Pelletier E."/>
            <person name="Couloux A."/>
            <person name="Segurens B."/>
            <person name="Wincker P."/>
            <person name="D'Hont A."/>
            <person name="Scarpelli C."/>
            <person name="Weissenbach J."/>
            <person name="Salanoubat M."/>
            <person name="Quetier F."/>
            <person name="Yu Y."/>
            <person name="Kim H.R."/>
            <person name="Rambo T."/>
            <person name="Currie J."/>
            <person name="Collura K."/>
            <person name="Luo M."/>
            <person name="Yang T."/>
            <person name="Ammiraju J.S.S."/>
            <person name="Engler F."/>
            <person name="Soderlund C."/>
            <person name="Wing R.A."/>
            <person name="Palmer L.E."/>
            <person name="de la Bastide M."/>
            <person name="Spiegel L."/>
            <person name="Nascimento L."/>
            <person name="Zutavern T."/>
            <person name="O'Shaughnessy A."/>
            <person name="Dike S."/>
            <person name="Dedhia N."/>
            <person name="Preston R."/>
            <person name="Balija V."/>
            <person name="McCombie W.R."/>
            <person name="Chow T."/>
            <person name="Chen H."/>
            <person name="Chung M."/>
            <person name="Chen C."/>
            <person name="Shaw J."/>
            <person name="Wu H."/>
            <person name="Hsiao K."/>
            <person name="Chao Y."/>
            <person name="Chu M."/>
            <person name="Cheng C."/>
            <person name="Hour A."/>
            <person name="Lee P."/>
            <person name="Lin S."/>
            <person name="Lin Y."/>
            <person name="Liou J."/>
            <person name="Liu S."/>
            <person name="Hsing Y."/>
            <person name="Raghuvanshi S."/>
            <person name="Mohanty A."/>
            <person name="Bharti A.K."/>
            <person name="Gaur A."/>
            <person name="Gupta V."/>
            <person name="Kumar D."/>
            <person name="Ravi V."/>
            <person name="Vij S."/>
            <person name="Kapur A."/>
            <person name="Khurana P."/>
            <person name="Khurana P."/>
            <person name="Khurana J.P."/>
            <person name="Tyagi A.K."/>
            <person name="Gaikwad K."/>
            <person name="Singh A."/>
            <person name="Dalal V."/>
            <person name="Srivastava S."/>
            <person name="Dixit A."/>
            <person name="Pal A.K."/>
            <person name="Ghazi I.A."/>
            <person name="Yadav M."/>
            <person name="Pandit A."/>
            <person name="Bhargava A."/>
            <person name="Sureshbabu K."/>
            <person name="Batra K."/>
            <person name="Sharma T.R."/>
            <person name="Mohapatra T."/>
            <person name="Singh N.K."/>
            <person name="Messing J."/>
            <person name="Nelson A.B."/>
            <person name="Fuks G."/>
            <person name="Kavchok S."/>
            <person name="Keizer G."/>
            <person name="Linton E."/>
            <person name="Llaca V."/>
            <person name="Song R."/>
            <person name="Tanyolac B."/>
            <person name="Young S."/>
            <person name="Ho-Il K."/>
            <person name="Hahn J.H."/>
            <person name="Sangsakoo G."/>
            <person name="Vanavichit A."/>
            <person name="de Mattos Luiz.A.T."/>
            <person name="Zimmer P.D."/>
            <person name="Malone G."/>
            <person name="Dellagostin O."/>
            <person name="de Oliveira A.C."/>
            <person name="Bevan M."/>
            <person name="Bancroft I."/>
            <person name="Minx P."/>
            <person name="Cordum H."/>
            <person name="Wilson R."/>
            <person name="Cheng Z."/>
            <person name="Jin W."/>
            <person name="Jiang J."/>
            <person name="Leong S.A."/>
            <person name="Iwama H."/>
            <person name="Gojobori T."/>
            <person name="Itoh T."/>
            <person name="Niimura Y."/>
            <person name="Fujii Y."/>
            <person name="Habara T."/>
            <person name="Sakai H."/>
            <person name="Sato Y."/>
            <person name="Wilson G."/>
            <person name="Kumar K."/>
            <person name="McCouch S."/>
            <person name="Juretic N."/>
            <person name="Hoen D."/>
            <person name="Wright S."/>
            <person name="Bruskiewich R."/>
            <person name="Bureau T."/>
            <person name="Miyao A."/>
            <person name="Hirochika H."/>
            <person name="Nishikawa T."/>
            <person name="Kadowaki K."/>
            <person name="Sugiura M."/>
            <person name="Burr B."/>
            <person name="Sasaki T."/>
        </authorList>
    </citation>
    <scope>NUCLEOTIDE SEQUENCE [LARGE SCALE GENOMIC DNA]</scope>
    <source>
        <strain evidence="3">cv. Nipponbare</strain>
    </source>
</reference>
<proteinExistence type="predicted"/>
<dbReference type="PaxDb" id="39947-A0A0P0UZT9"/>
<feature type="compositionally biased region" description="Basic residues" evidence="1">
    <location>
        <begin position="169"/>
        <end position="179"/>
    </location>
</feature>
<protein>
    <submittedName>
        <fullName evidence="2">Os01g0217050 protein</fullName>
    </submittedName>
</protein>
<dbReference type="Proteomes" id="UP000059680">
    <property type="component" value="Chromosome 1"/>
</dbReference>
<evidence type="ECO:0000256" key="1">
    <source>
        <dbReference type="SAM" id="MobiDB-lite"/>
    </source>
</evidence>
<feature type="region of interest" description="Disordered" evidence="1">
    <location>
        <begin position="149"/>
        <end position="210"/>
    </location>
</feature>
<feature type="compositionally biased region" description="Low complexity" evidence="1">
    <location>
        <begin position="200"/>
        <end position="210"/>
    </location>
</feature>
<organism evidence="2 3">
    <name type="scientific">Oryza sativa subsp. japonica</name>
    <name type="common">Rice</name>
    <dbReference type="NCBI Taxonomy" id="39947"/>
    <lineage>
        <taxon>Eukaryota</taxon>
        <taxon>Viridiplantae</taxon>
        <taxon>Streptophyta</taxon>
        <taxon>Embryophyta</taxon>
        <taxon>Tracheophyta</taxon>
        <taxon>Spermatophyta</taxon>
        <taxon>Magnoliopsida</taxon>
        <taxon>Liliopsida</taxon>
        <taxon>Poales</taxon>
        <taxon>Poaceae</taxon>
        <taxon>BOP clade</taxon>
        <taxon>Oryzoideae</taxon>
        <taxon>Oryzeae</taxon>
        <taxon>Oryzinae</taxon>
        <taxon>Oryza</taxon>
        <taxon>Oryza sativa</taxon>
    </lineage>
</organism>
<dbReference type="AlphaFoldDB" id="A0A0P0UZT9"/>
<dbReference type="InParanoid" id="A0A0P0UZT9"/>
<keyword evidence="3" id="KW-1185">Reference proteome</keyword>
<reference evidence="2 3" key="2">
    <citation type="journal article" date="2013" name="Plant Cell Physiol.">
        <title>Rice Annotation Project Database (RAP-DB): an integrative and interactive database for rice genomics.</title>
        <authorList>
            <person name="Sakai H."/>
            <person name="Lee S.S."/>
            <person name="Tanaka T."/>
            <person name="Numa H."/>
            <person name="Kim J."/>
            <person name="Kawahara Y."/>
            <person name="Wakimoto H."/>
            <person name="Yang C.C."/>
            <person name="Iwamoto M."/>
            <person name="Abe T."/>
            <person name="Yamada Y."/>
            <person name="Muto A."/>
            <person name="Inokuchi H."/>
            <person name="Ikemura T."/>
            <person name="Matsumoto T."/>
            <person name="Sasaki T."/>
            <person name="Itoh T."/>
        </authorList>
    </citation>
    <scope>NUCLEOTIDE SEQUENCE [LARGE SCALE GENOMIC DNA]</scope>
    <source>
        <strain evidence="3">cv. Nipponbare</strain>
    </source>
</reference>